<gene>
    <name evidence="2" type="ORF">DSM104443_01542</name>
</gene>
<evidence type="ECO:0000313" key="2">
    <source>
        <dbReference type="EMBL" id="QJR10478.1"/>
    </source>
</evidence>
<dbReference type="Proteomes" id="UP000501534">
    <property type="component" value="Chromosome"/>
</dbReference>
<evidence type="ECO:0000313" key="3">
    <source>
        <dbReference type="Proteomes" id="UP000501534"/>
    </source>
</evidence>
<dbReference type="CDD" id="cd06587">
    <property type="entry name" value="VOC"/>
    <property type="match status" value="1"/>
</dbReference>
<dbReference type="RefSeq" id="WP_171091020.1">
    <property type="nucleotide sequence ID" value="NZ_CP053069.1"/>
</dbReference>
<dbReference type="Gene3D" id="3.10.180.10">
    <property type="entry name" value="2,3-Dihydroxybiphenyl 1,2-Dioxygenase, domain 1"/>
    <property type="match status" value="1"/>
</dbReference>
<dbReference type="InterPro" id="IPR004360">
    <property type="entry name" value="Glyas_Fos-R_dOase_dom"/>
</dbReference>
<dbReference type="PROSITE" id="PS51819">
    <property type="entry name" value="VOC"/>
    <property type="match status" value="1"/>
</dbReference>
<keyword evidence="3" id="KW-1185">Reference proteome</keyword>
<dbReference type="Pfam" id="PF00903">
    <property type="entry name" value="Glyoxalase"/>
    <property type="match status" value="1"/>
</dbReference>
<dbReference type="InterPro" id="IPR037523">
    <property type="entry name" value="VOC_core"/>
</dbReference>
<accession>A0A6M4GUF1</accession>
<dbReference type="InterPro" id="IPR029068">
    <property type="entry name" value="Glyas_Bleomycin-R_OHBP_Dase"/>
</dbReference>
<protein>
    <recommendedName>
        <fullName evidence="1">VOC domain-containing protein</fullName>
    </recommendedName>
</protein>
<feature type="domain" description="VOC" evidence="1">
    <location>
        <begin position="11"/>
        <end position="126"/>
    </location>
</feature>
<organism evidence="2 3">
    <name type="scientific">Usitatibacter rugosus</name>
    <dbReference type="NCBI Taxonomy" id="2732067"/>
    <lineage>
        <taxon>Bacteria</taxon>
        <taxon>Pseudomonadati</taxon>
        <taxon>Pseudomonadota</taxon>
        <taxon>Betaproteobacteria</taxon>
        <taxon>Nitrosomonadales</taxon>
        <taxon>Usitatibacteraceae</taxon>
        <taxon>Usitatibacter</taxon>
    </lineage>
</organism>
<dbReference type="KEGG" id="uru:DSM104443_01542"/>
<proteinExistence type="predicted"/>
<sequence>MSDRSRPSVDRFDHLFIAATDYEKSLAFYRDVLSWGVLTTWGDEKTGRGAVLSGGGIKVVIAEKHRVEGDGKPHPNLHLDIHSVDLRYKLMPKGDHVVVAPEPTHWGTKWFVVRDPDGNLIAFEEHPRGG</sequence>
<dbReference type="SUPFAM" id="SSF54593">
    <property type="entry name" value="Glyoxalase/Bleomycin resistance protein/Dihydroxybiphenyl dioxygenase"/>
    <property type="match status" value="1"/>
</dbReference>
<name>A0A6M4GUF1_9PROT</name>
<reference evidence="2 3" key="1">
    <citation type="submission" date="2020-04" db="EMBL/GenBank/DDBJ databases">
        <title>Usitatibacter rugosus gen. nov., sp. nov. and Usitatibacter palustris sp. nov., novel members of Usitatibacteraceae fam. nov. within the order Nitrosomonadales isolated from soil.</title>
        <authorList>
            <person name="Huber K.J."/>
            <person name="Neumann-Schaal M."/>
            <person name="Geppert A."/>
            <person name="Luckner M."/>
            <person name="Wanner G."/>
            <person name="Overmann J."/>
        </authorList>
    </citation>
    <scope>NUCLEOTIDE SEQUENCE [LARGE SCALE GENOMIC DNA]</scope>
    <source>
        <strain evidence="2 3">0125_3</strain>
    </source>
</reference>
<dbReference type="EMBL" id="CP053069">
    <property type="protein sequence ID" value="QJR10478.1"/>
    <property type="molecule type" value="Genomic_DNA"/>
</dbReference>
<dbReference type="AlphaFoldDB" id="A0A6M4GUF1"/>
<evidence type="ECO:0000259" key="1">
    <source>
        <dbReference type="PROSITE" id="PS51819"/>
    </source>
</evidence>